<dbReference type="Proteomes" id="UP000178534">
    <property type="component" value="Unassembled WGS sequence"/>
</dbReference>
<gene>
    <name evidence="1" type="ORF">A2942_04800</name>
</gene>
<evidence type="ECO:0000313" key="1">
    <source>
        <dbReference type="EMBL" id="OGZ12767.1"/>
    </source>
</evidence>
<accession>A0A1G2DGI0</accession>
<dbReference type="EMBL" id="MHLP01000019">
    <property type="protein sequence ID" value="OGZ12767.1"/>
    <property type="molecule type" value="Genomic_DNA"/>
</dbReference>
<protein>
    <submittedName>
        <fullName evidence="1">Uncharacterized protein</fullName>
    </submittedName>
</protein>
<evidence type="ECO:0000313" key="2">
    <source>
        <dbReference type="Proteomes" id="UP000178534"/>
    </source>
</evidence>
<organism evidence="1 2">
    <name type="scientific">Candidatus Lloydbacteria bacterium RIFCSPLOWO2_01_FULL_50_20</name>
    <dbReference type="NCBI Taxonomy" id="1798665"/>
    <lineage>
        <taxon>Bacteria</taxon>
        <taxon>Candidatus Lloydiibacteriota</taxon>
    </lineage>
</organism>
<sequence length="294" mass="33216">MLIELNQATRKRVICEEGYRLAREWTPDGKHIWPDDASEKKNCLVLVPSDPLYAEEWFITSTRAITIGRELPGGNMGERYGIVCAEDDRGRSQFVLGGGKVQPDYDGTSDDRLRQGEDRELVRGAVVAENREELHVVFAPEDRGAYNHYFLFGVRGITDRVLNAQTGRTETSLKKEEGLSVGDACYIAVTHELLGNFDGQKGETRTRHVRRVNELLCQLSLEERERNVLPMLPFAQATALAMAIVVLDEIFGRNLPPAIEEVVNEGRETAKRFASRSSYARYFTKVLQEGPWEI</sequence>
<dbReference type="AlphaFoldDB" id="A0A1G2DGI0"/>
<dbReference type="STRING" id="1798665.A2942_04800"/>
<reference evidence="1 2" key="1">
    <citation type="journal article" date="2016" name="Nat. Commun.">
        <title>Thousands of microbial genomes shed light on interconnected biogeochemical processes in an aquifer system.</title>
        <authorList>
            <person name="Anantharaman K."/>
            <person name="Brown C.T."/>
            <person name="Hug L.A."/>
            <person name="Sharon I."/>
            <person name="Castelle C.J."/>
            <person name="Probst A.J."/>
            <person name="Thomas B.C."/>
            <person name="Singh A."/>
            <person name="Wilkins M.J."/>
            <person name="Karaoz U."/>
            <person name="Brodie E.L."/>
            <person name="Williams K.H."/>
            <person name="Hubbard S.S."/>
            <person name="Banfield J.F."/>
        </authorList>
    </citation>
    <scope>NUCLEOTIDE SEQUENCE [LARGE SCALE GENOMIC DNA]</scope>
</reference>
<name>A0A1G2DGI0_9BACT</name>
<proteinExistence type="predicted"/>
<comment type="caution">
    <text evidence="1">The sequence shown here is derived from an EMBL/GenBank/DDBJ whole genome shotgun (WGS) entry which is preliminary data.</text>
</comment>